<organism evidence="3 4">
    <name type="scientific">Leucobacter chromiisoli</name>
    <dbReference type="NCBI Taxonomy" id="2796471"/>
    <lineage>
        <taxon>Bacteria</taxon>
        <taxon>Bacillati</taxon>
        <taxon>Actinomycetota</taxon>
        <taxon>Actinomycetes</taxon>
        <taxon>Micrococcales</taxon>
        <taxon>Microbacteriaceae</taxon>
        <taxon>Leucobacter</taxon>
    </lineage>
</organism>
<dbReference type="Pfam" id="PF03358">
    <property type="entry name" value="FMN_red"/>
    <property type="match status" value="1"/>
</dbReference>
<feature type="domain" description="NADPH-dependent FMN reductase-like" evidence="2">
    <location>
        <begin position="40"/>
        <end position="173"/>
    </location>
</feature>
<dbReference type="RefSeq" id="WP_200115274.1">
    <property type="nucleotide sequence ID" value="NZ_JAEHOH010000011.1"/>
</dbReference>
<dbReference type="EMBL" id="JAEHOH010000011">
    <property type="protein sequence ID" value="MBK0419130.1"/>
    <property type="molecule type" value="Genomic_DNA"/>
</dbReference>
<name>A0A934Q690_9MICO</name>
<accession>A0A934Q690</accession>
<evidence type="ECO:0000259" key="2">
    <source>
        <dbReference type="Pfam" id="PF03358"/>
    </source>
</evidence>
<dbReference type="InterPro" id="IPR005025">
    <property type="entry name" value="FMN_Rdtase-like_dom"/>
</dbReference>
<gene>
    <name evidence="3" type="ORF">JD276_08795</name>
</gene>
<evidence type="ECO:0000256" key="1">
    <source>
        <dbReference type="SAM" id="MobiDB-lite"/>
    </source>
</evidence>
<proteinExistence type="predicted"/>
<protein>
    <submittedName>
        <fullName evidence="3">NAD(P)H-dependent oxidoreductase</fullName>
    </submittedName>
</protein>
<comment type="caution">
    <text evidence="3">The sequence shown here is derived from an EMBL/GenBank/DDBJ whole genome shotgun (WGS) entry which is preliminary data.</text>
</comment>
<keyword evidence="4" id="KW-1185">Reference proteome</keyword>
<evidence type="ECO:0000313" key="4">
    <source>
        <dbReference type="Proteomes" id="UP000608530"/>
    </source>
</evidence>
<dbReference type="Gene3D" id="3.40.50.360">
    <property type="match status" value="1"/>
</dbReference>
<dbReference type="GO" id="GO:0016491">
    <property type="term" value="F:oxidoreductase activity"/>
    <property type="evidence" value="ECO:0007669"/>
    <property type="project" value="InterPro"/>
</dbReference>
<evidence type="ECO:0000313" key="3">
    <source>
        <dbReference type="EMBL" id="MBK0419130.1"/>
    </source>
</evidence>
<sequence>MSTSNPNPEPTSTGAAGGSSAGSPHGLNAVALTCTLKPSPAPSSSSRIAQQILSELGELGIPGAEIRVVDHDVAPGVETDMGEGDQWPTIRERVMAADILVISTPTWAGRPSSVAQRVVERLDAELSETQADGRPSLFDKVALVAVVGNEDGAHACVAQLFQALDDFGCTIPAQGCTYWNGEAMQKTDYLDLEETPQATASATRTAAANAAHLARLLSDRGYPAPGE</sequence>
<reference evidence="3" key="1">
    <citation type="submission" date="2020-12" db="EMBL/GenBank/DDBJ databases">
        <title>Leucobacter sp. CAS1, isolated from Chromium sludge.</title>
        <authorList>
            <person name="Xu Z."/>
        </authorList>
    </citation>
    <scope>NUCLEOTIDE SEQUENCE</scope>
    <source>
        <strain evidence="3">CSA1</strain>
    </source>
</reference>
<dbReference type="AlphaFoldDB" id="A0A934Q690"/>
<dbReference type="InterPro" id="IPR029039">
    <property type="entry name" value="Flavoprotein-like_sf"/>
</dbReference>
<feature type="region of interest" description="Disordered" evidence="1">
    <location>
        <begin position="1"/>
        <end position="27"/>
    </location>
</feature>
<dbReference type="SUPFAM" id="SSF52218">
    <property type="entry name" value="Flavoproteins"/>
    <property type="match status" value="1"/>
</dbReference>
<dbReference type="Proteomes" id="UP000608530">
    <property type="component" value="Unassembled WGS sequence"/>
</dbReference>